<comment type="caution">
    <text evidence="2">The sequence shown here is derived from an EMBL/GenBank/DDBJ whole genome shotgun (WGS) entry which is preliminary data.</text>
</comment>
<sequence length="951" mass="103055">MNTDKVIAPRNSLLFSHHIPPSPVSPDPDQHTETQLNTAQDTSPLTAHQQHNNSNNIRPVSPEQLPVENLSPSRSRASTFQTPAAQTVATSTSSINAKRSASLDSTTTATTHKRTRNTIGAKSPTDPTDAVVIVQSRHRRAPFSGDSVTGTSLGHRMHASHNSQSTSTGEETSKEETTKEGAQWQRELILPKTIQRTAADDRRNSIVRRPPVSYKPPANSTSSGGTTSIPPIRSFRSSGERRSLVLDMNLRSMRGYEGGEESGDSNHRDRTLRALEGRRLDDASQITPPDSAGDRPDGDDNGDLFLKIAREDSSRTRSEVNGTYGDNQSALSRVARSSRRPLSVGISTSFNPASPPQMTRRLSEQEASRSRGFGDDQSGEKMPRTITFKGVPRDKADETKPRNGSALRGSPITPRSLAFQDFPSDQGSNYSRKRQASVDSGSALPSRMSSLKQPNVNYSHPRTYNSSPLVPKPAENQKQDAQQDDANHGVEGTNSTTSTAAPSTVWDELDDLKSRIHRLELTGKLPPTSGAAISRASDERPPTAHTNATTLSASPKRGPGGAAQTSETNNAQKEGHPLLHSALTKSKDFLSVEVYEALETAANDALALSMMMGTAGQPGPISSGASSIGSGTTITDRQLRRKADSICRSLTELCLALSEGAAQTKLQPQPQVAPPTPENPLLASPTITKFQGIAAQRRQSVADRNLAVNTSPRTIPRFDERRNIEDRRNSTLGTTFLSSALSTPRYSSTTPATPTEATMNGPGRKTSLLISRSRRAGSEEPDEARKSSQSSLLRTRRATTEEPEDLSDRKPTLTRGRRGTINRDDEESQFRAPSRAITEVHGLRSGTREYASQLPAAPKEPEPLATSALPRRRLASALSSRLVIPAATSGFASTARRYFDRSTPDRETYNVEKSEDRPQRQFSMSRSGSMDKRTNRASMIATSSPATGGYR</sequence>
<protein>
    <recommendedName>
        <fullName evidence="4">LPXTG-motif cell wall anchor domain protein</fullName>
    </recommendedName>
</protein>
<feature type="compositionally biased region" description="Basic and acidic residues" evidence="1">
    <location>
        <begin position="717"/>
        <end position="729"/>
    </location>
</feature>
<feature type="compositionally biased region" description="Polar residues" evidence="1">
    <location>
        <begin position="544"/>
        <end position="553"/>
    </location>
</feature>
<organism evidence="2 3">
    <name type="scientific">Daldinia eschscholtzii</name>
    <dbReference type="NCBI Taxonomy" id="292717"/>
    <lineage>
        <taxon>Eukaryota</taxon>
        <taxon>Fungi</taxon>
        <taxon>Dikarya</taxon>
        <taxon>Ascomycota</taxon>
        <taxon>Pezizomycotina</taxon>
        <taxon>Sordariomycetes</taxon>
        <taxon>Xylariomycetidae</taxon>
        <taxon>Xylariales</taxon>
        <taxon>Hypoxylaceae</taxon>
        <taxon>Daldinia</taxon>
    </lineage>
</organism>
<feature type="region of interest" description="Disordered" evidence="1">
    <location>
        <begin position="901"/>
        <end position="951"/>
    </location>
</feature>
<reference evidence="2 3" key="1">
    <citation type="journal article" date="2024" name="Front Chem Biol">
        <title>Unveiling the potential of Daldinia eschscholtzii MFLUCC 19-0629 through bioactivity and bioinformatics studies for enhanced sustainable agriculture production.</title>
        <authorList>
            <person name="Brooks S."/>
            <person name="Weaver J.A."/>
            <person name="Klomchit A."/>
            <person name="Alharthi S.A."/>
            <person name="Onlamun T."/>
            <person name="Nurani R."/>
            <person name="Vong T.K."/>
            <person name="Alberti F."/>
            <person name="Greco C."/>
        </authorList>
    </citation>
    <scope>NUCLEOTIDE SEQUENCE [LARGE SCALE GENOMIC DNA]</scope>
    <source>
        <strain evidence="2">MFLUCC 19-0629</strain>
    </source>
</reference>
<feature type="region of interest" description="Disordered" evidence="1">
    <location>
        <begin position="276"/>
        <end position="505"/>
    </location>
</feature>
<gene>
    <name evidence="2" type="ORF">Daesc_008661</name>
</gene>
<feature type="compositionally biased region" description="Polar residues" evidence="1">
    <location>
        <begin position="319"/>
        <end position="328"/>
    </location>
</feature>
<feature type="region of interest" description="Disordered" evidence="1">
    <location>
        <begin position="717"/>
        <end position="844"/>
    </location>
</feature>
<feature type="region of interest" description="Disordered" evidence="1">
    <location>
        <begin position="1"/>
        <end position="126"/>
    </location>
</feature>
<feature type="compositionally biased region" description="Polar residues" evidence="1">
    <location>
        <begin position="70"/>
        <end position="105"/>
    </location>
</feature>
<feature type="compositionally biased region" description="Basic and acidic residues" evidence="1">
    <location>
        <begin position="391"/>
        <end position="401"/>
    </location>
</feature>
<feature type="compositionally biased region" description="Low complexity" evidence="1">
    <location>
        <begin position="329"/>
        <end position="344"/>
    </location>
</feature>
<feature type="compositionally biased region" description="Polar residues" evidence="1">
    <location>
        <begin position="730"/>
        <end position="746"/>
    </location>
</feature>
<proteinExistence type="predicted"/>
<feature type="region of interest" description="Disordered" evidence="1">
    <location>
        <begin position="520"/>
        <end position="574"/>
    </location>
</feature>
<dbReference type="Proteomes" id="UP001369815">
    <property type="component" value="Unassembled WGS sequence"/>
</dbReference>
<feature type="compositionally biased region" description="Polar residues" evidence="1">
    <location>
        <begin position="447"/>
        <end position="468"/>
    </location>
</feature>
<keyword evidence="3" id="KW-1185">Reference proteome</keyword>
<dbReference type="AlphaFoldDB" id="A0AAX6MCH0"/>
<evidence type="ECO:0000256" key="1">
    <source>
        <dbReference type="SAM" id="MobiDB-lite"/>
    </source>
</evidence>
<accession>A0AAX6MCH0</accession>
<feature type="compositionally biased region" description="Basic and acidic residues" evidence="1">
    <location>
        <begin position="901"/>
        <end position="919"/>
    </location>
</feature>
<feature type="compositionally biased region" description="Basic and acidic residues" evidence="1">
    <location>
        <begin position="361"/>
        <end position="383"/>
    </location>
</feature>
<feature type="compositionally biased region" description="Basic and acidic residues" evidence="1">
    <location>
        <begin position="308"/>
        <end position="318"/>
    </location>
</feature>
<evidence type="ECO:0000313" key="3">
    <source>
        <dbReference type="Proteomes" id="UP001369815"/>
    </source>
</evidence>
<name>A0AAX6MCH0_9PEZI</name>
<feature type="compositionally biased region" description="Polar residues" evidence="1">
    <location>
        <begin position="33"/>
        <end position="58"/>
    </location>
</feature>
<evidence type="ECO:0000313" key="2">
    <source>
        <dbReference type="EMBL" id="KAK6950335.1"/>
    </source>
</evidence>
<feature type="compositionally biased region" description="Polar residues" evidence="1">
    <location>
        <begin position="936"/>
        <end position="951"/>
    </location>
</feature>
<evidence type="ECO:0008006" key="4">
    <source>
        <dbReference type="Google" id="ProtNLM"/>
    </source>
</evidence>
<feature type="compositionally biased region" description="Low complexity" evidence="1">
    <location>
        <begin position="747"/>
        <end position="758"/>
    </location>
</feature>
<feature type="compositionally biased region" description="Low complexity" evidence="1">
    <location>
        <begin position="493"/>
        <end position="504"/>
    </location>
</feature>
<feature type="compositionally biased region" description="Polar residues" evidence="1">
    <location>
        <begin position="563"/>
        <end position="572"/>
    </location>
</feature>
<dbReference type="EMBL" id="JBANMG010000008">
    <property type="protein sequence ID" value="KAK6950335.1"/>
    <property type="molecule type" value="Genomic_DNA"/>
</dbReference>
<feature type="region of interest" description="Disordered" evidence="1">
    <location>
        <begin position="139"/>
        <end position="240"/>
    </location>
</feature>